<organism evidence="3 4">
    <name type="scientific">Ceutorhynchus assimilis</name>
    <name type="common">cabbage seed weevil</name>
    <dbReference type="NCBI Taxonomy" id="467358"/>
    <lineage>
        <taxon>Eukaryota</taxon>
        <taxon>Metazoa</taxon>
        <taxon>Ecdysozoa</taxon>
        <taxon>Arthropoda</taxon>
        <taxon>Hexapoda</taxon>
        <taxon>Insecta</taxon>
        <taxon>Pterygota</taxon>
        <taxon>Neoptera</taxon>
        <taxon>Endopterygota</taxon>
        <taxon>Coleoptera</taxon>
        <taxon>Polyphaga</taxon>
        <taxon>Cucujiformia</taxon>
        <taxon>Curculionidae</taxon>
        <taxon>Ceutorhynchinae</taxon>
        <taxon>Ceutorhynchus</taxon>
    </lineage>
</organism>
<feature type="signal peptide" evidence="1">
    <location>
        <begin position="1"/>
        <end position="17"/>
    </location>
</feature>
<dbReference type="PROSITE" id="PS50041">
    <property type="entry name" value="C_TYPE_LECTIN_2"/>
    <property type="match status" value="1"/>
</dbReference>
<feature type="domain" description="C-type lectin" evidence="2">
    <location>
        <begin position="24"/>
        <end position="151"/>
    </location>
</feature>
<accession>A0A9N9QNT5</accession>
<keyword evidence="1" id="KW-0732">Signal</keyword>
<gene>
    <name evidence="3" type="ORF">CEUTPL_LOCUS7807</name>
</gene>
<evidence type="ECO:0000313" key="3">
    <source>
        <dbReference type="EMBL" id="CAG9767241.1"/>
    </source>
</evidence>
<feature type="chain" id="PRO_5040389975" description="C-type lectin domain-containing protein" evidence="1">
    <location>
        <begin position="18"/>
        <end position="157"/>
    </location>
</feature>
<dbReference type="EMBL" id="OU892280">
    <property type="protein sequence ID" value="CAG9767241.1"/>
    <property type="molecule type" value="Genomic_DNA"/>
</dbReference>
<dbReference type="CDD" id="cd00037">
    <property type="entry name" value="CLECT"/>
    <property type="match status" value="1"/>
</dbReference>
<keyword evidence="4" id="KW-1185">Reference proteome</keyword>
<dbReference type="SUPFAM" id="SSF56436">
    <property type="entry name" value="C-type lectin-like"/>
    <property type="match status" value="1"/>
</dbReference>
<name>A0A9N9QNT5_9CUCU</name>
<proteinExistence type="predicted"/>
<dbReference type="Pfam" id="PF00059">
    <property type="entry name" value="Lectin_C"/>
    <property type="match status" value="1"/>
</dbReference>
<sequence>MYKISLLVIFWFGTSHCEQLDTKYHISTDSQNWFQALINCKSAGLELASIPSEKEEANLEKFIKQNGYNLSDGYWISGTNLGNGDFYWASTGNPIIYTKWYPGQPDNSKTEETLFRDENCIQFGMRKSTDENLEPGWNDLFCKFKLRYICQEIDNCL</sequence>
<reference evidence="3" key="1">
    <citation type="submission" date="2022-01" db="EMBL/GenBank/DDBJ databases">
        <authorList>
            <person name="King R."/>
        </authorList>
    </citation>
    <scope>NUCLEOTIDE SEQUENCE</scope>
</reference>
<dbReference type="InterPro" id="IPR016186">
    <property type="entry name" value="C-type_lectin-like/link_sf"/>
</dbReference>
<dbReference type="Proteomes" id="UP001152799">
    <property type="component" value="Chromosome 4"/>
</dbReference>
<dbReference type="OrthoDB" id="6746664at2759"/>
<evidence type="ECO:0000259" key="2">
    <source>
        <dbReference type="PROSITE" id="PS50041"/>
    </source>
</evidence>
<evidence type="ECO:0000256" key="1">
    <source>
        <dbReference type="SAM" id="SignalP"/>
    </source>
</evidence>
<dbReference type="PANTHER" id="PTHR22803">
    <property type="entry name" value="MANNOSE, PHOSPHOLIPASE, LECTIN RECEPTOR RELATED"/>
    <property type="match status" value="1"/>
</dbReference>
<dbReference type="InterPro" id="IPR001304">
    <property type="entry name" value="C-type_lectin-like"/>
</dbReference>
<dbReference type="AlphaFoldDB" id="A0A9N9QNT5"/>
<dbReference type="SMART" id="SM00034">
    <property type="entry name" value="CLECT"/>
    <property type="match status" value="1"/>
</dbReference>
<dbReference type="Gene3D" id="3.10.100.10">
    <property type="entry name" value="Mannose-Binding Protein A, subunit A"/>
    <property type="match status" value="1"/>
</dbReference>
<evidence type="ECO:0000313" key="4">
    <source>
        <dbReference type="Proteomes" id="UP001152799"/>
    </source>
</evidence>
<dbReference type="InterPro" id="IPR016187">
    <property type="entry name" value="CTDL_fold"/>
</dbReference>
<protein>
    <recommendedName>
        <fullName evidence="2">C-type lectin domain-containing protein</fullName>
    </recommendedName>
</protein>
<dbReference type="InterPro" id="IPR050111">
    <property type="entry name" value="C-type_lectin/snaclec_domain"/>
</dbReference>